<dbReference type="InterPro" id="IPR008195">
    <property type="entry name" value="Ribosomal_eL34"/>
</dbReference>
<feature type="region of interest" description="Disordered" evidence="4">
    <location>
        <begin position="1"/>
        <end position="20"/>
    </location>
</feature>
<dbReference type="Gene3D" id="6.20.340.10">
    <property type="match status" value="1"/>
</dbReference>
<evidence type="ECO:0000256" key="3">
    <source>
        <dbReference type="ARBA" id="ARBA00023274"/>
    </source>
</evidence>
<dbReference type="InterPro" id="IPR038562">
    <property type="entry name" value="Ribosomal_eL34_C_sf"/>
</dbReference>
<organism evidence="5 6">
    <name type="scientific">Candidatus Iainarchaeum sp</name>
    <dbReference type="NCBI Taxonomy" id="3101447"/>
    <lineage>
        <taxon>Archaea</taxon>
        <taxon>Candidatus Iainarchaeota</taxon>
        <taxon>Candidatus Iainarchaeia</taxon>
        <taxon>Candidatus Iainarchaeales</taxon>
        <taxon>Candidatus Iainarchaeaceae</taxon>
        <taxon>Candidatus Iainarchaeum</taxon>
    </lineage>
</organism>
<comment type="similarity">
    <text evidence="1">Belongs to the eukaryotic ribosomal protein eL34 family.</text>
</comment>
<gene>
    <name evidence="5" type="ORF">HA254_06560</name>
</gene>
<dbReference type="Proteomes" id="UP000565078">
    <property type="component" value="Unassembled WGS sequence"/>
</dbReference>
<name>A0A7J4J2K9_9ARCH</name>
<accession>A0A7J4J2K9</accession>
<dbReference type="EMBL" id="DUGC01000104">
    <property type="protein sequence ID" value="HIH10297.1"/>
    <property type="molecule type" value="Genomic_DNA"/>
</dbReference>
<dbReference type="Pfam" id="PF01199">
    <property type="entry name" value="Ribosomal_L34e"/>
    <property type="match status" value="1"/>
</dbReference>
<keyword evidence="2" id="KW-0689">Ribosomal protein</keyword>
<sequence>MVDRQTRVKKKKFRKTPGGKTAIHYSRAKRSYATCNVSGKKLAGTGNQSKSAVSKSPKSSRRPNVKFGGVLASPARTEVWENAALIIAGKMGINDVPSKSRKFVAEALR</sequence>
<dbReference type="GO" id="GO:0005840">
    <property type="term" value="C:ribosome"/>
    <property type="evidence" value="ECO:0007669"/>
    <property type="project" value="UniProtKB-KW"/>
</dbReference>
<dbReference type="PRINTS" id="PR01250">
    <property type="entry name" value="RIBOSOMALL34"/>
</dbReference>
<evidence type="ECO:0000256" key="1">
    <source>
        <dbReference type="ARBA" id="ARBA00009875"/>
    </source>
</evidence>
<dbReference type="GO" id="GO:1990904">
    <property type="term" value="C:ribonucleoprotein complex"/>
    <property type="evidence" value="ECO:0007669"/>
    <property type="project" value="UniProtKB-KW"/>
</dbReference>
<protein>
    <recommendedName>
        <fullName evidence="7">50S ribosomal protein L34e</fullName>
    </recommendedName>
</protein>
<reference evidence="6" key="1">
    <citation type="journal article" date="2020" name="bioRxiv">
        <title>A rank-normalized archaeal taxonomy based on genome phylogeny resolves widespread incomplete and uneven classifications.</title>
        <authorList>
            <person name="Rinke C."/>
            <person name="Chuvochina M."/>
            <person name="Mussig A.J."/>
            <person name="Chaumeil P.-A."/>
            <person name="Waite D.W."/>
            <person name="Whitman W.B."/>
            <person name="Parks D.H."/>
            <person name="Hugenholtz P."/>
        </authorList>
    </citation>
    <scope>NUCLEOTIDE SEQUENCE [LARGE SCALE GENOMIC DNA]</scope>
</reference>
<keyword evidence="3" id="KW-0687">Ribonucleoprotein</keyword>
<evidence type="ECO:0000313" key="6">
    <source>
        <dbReference type="Proteomes" id="UP000565078"/>
    </source>
</evidence>
<dbReference type="GO" id="GO:0003735">
    <property type="term" value="F:structural constituent of ribosome"/>
    <property type="evidence" value="ECO:0007669"/>
    <property type="project" value="InterPro"/>
</dbReference>
<dbReference type="AlphaFoldDB" id="A0A7J4J2K9"/>
<proteinExistence type="inferred from homology"/>
<dbReference type="GO" id="GO:0006412">
    <property type="term" value="P:translation"/>
    <property type="evidence" value="ECO:0007669"/>
    <property type="project" value="InterPro"/>
</dbReference>
<feature type="region of interest" description="Disordered" evidence="4">
    <location>
        <begin position="39"/>
        <end position="67"/>
    </location>
</feature>
<evidence type="ECO:0000256" key="2">
    <source>
        <dbReference type="ARBA" id="ARBA00022980"/>
    </source>
</evidence>
<feature type="compositionally biased region" description="Basic residues" evidence="4">
    <location>
        <begin position="7"/>
        <end position="17"/>
    </location>
</feature>
<evidence type="ECO:0000313" key="5">
    <source>
        <dbReference type="EMBL" id="HIH10297.1"/>
    </source>
</evidence>
<comment type="caution">
    <text evidence="5">The sequence shown here is derived from an EMBL/GenBank/DDBJ whole genome shotgun (WGS) entry which is preliminary data.</text>
</comment>
<evidence type="ECO:0000256" key="4">
    <source>
        <dbReference type="SAM" id="MobiDB-lite"/>
    </source>
</evidence>
<evidence type="ECO:0008006" key="7">
    <source>
        <dbReference type="Google" id="ProtNLM"/>
    </source>
</evidence>